<dbReference type="SUPFAM" id="SSF53448">
    <property type="entry name" value="Nucleotide-diphospho-sugar transferases"/>
    <property type="match status" value="1"/>
</dbReference>
<dbReference type="OrthoDB" id="8773442at2"/>
<dbReference type="AlphaFoldDB" id="A0A143YTC4"/>
<dbReference type="InterPro" id="IPR001173">
    <property type="entry name" value="Glyco_trans_2-like"/>
</dbReference>
<dbReference type="Pfam" id="PF00535">
    <property type="entry name" value="Glycos_transf_2"/>
    <property type="match status" value="1"/>
</dbReference>
<accession>A0A143YTC4</accession>
<dbReference type="EMBL" id="FJNE01000006">
    <property type="protein sequence ID" value="CZQ97089.1"/>
    <property type="molecule type" value="Genomic_DNA"/>
</dbReference>
<keyword evidence="2 4" id="KW-0808">Transferase</keyword>
<reference evidence="4 5" key="1">
    <citation type="submission" date="2016-02" db="EMBL/GenBank/DDBJ databases">
        <authorList>
            <person name="Wen L."/>
            <person name="He K."/>
            <person name="Yang H."/>
        </authorList>
    </citation>
    <scope>NUCLEOTIDE SEQUENCE [LARGE SCALE GENOMIC DNA]</scope>
    <source>
        <strain evidence="4">Trichococcus palustris</strain>
    </source>
</reference>
<protein>
    <submittedName>
        <fullName evidence="4">Nucleotide-diphospho-sugar transferases</fullName>
    </submittedName>
</protein>
<dbReference type="RefSeq" id="WP_087033645.1">
    <property type="nucleotide sequence ID" value="NZ_FJNE01000006.1"/>
</dbReference>
<proteinExistence type="predicted"/>
<dbReference type="CDD" id="cd00761">
    <property type="entry name" value="Glyco_tranf_GTA_type"/>
    <property type="match status" value="1"/>
</dbReference>
<gene>
    <name evidence="4" type="ORF">Tpal_2096</name>
</gene>
<dbReference type="Proteomes" id="UP000242754">
    <property type="component" value="Unassembled WGS sequence"/>
</dbReference>
<dbReference type="STRING" id="140314.SAMN04488076_104133"/>
<organism evidence="4 5">
    <name type="scientific">Trichococcus palustris</name>
    <dbReference type="NCBI Taxonomy" id="140314"/>
    <lineage>
        <taxon>Bacteria</taxon>
        <taxon>Bacillati</taxon>
        <taxon>Bacillota</taxon>
        <taxon>Bacilli</taxon>
        <taxon>Lactobacillales</taxon>
        <taxon>Carnobacteriaceae</taxon>
        <taxon>Trichococcus</taxon>
    </lineage>
</organism>
<sequence>MNTLISIIVPVYKVEDLLARCVESLLAQTYKELEIILVDDGSPDNSGKICEEYAKRDGRVKVIHKANGGLSDARNAGMPHAKGSYITFLDSDDWVHETYIETLYNLLKSTDADIAACNFLRTSSENVSLPAATERIFEFSNEEALEQIIAFGEFHEQMVVAWGKLYKSELFEGIRYPVGRIHEDEFTTYKLIYRAKKISFTTKALLYYWQREDSIMGTGFKLKNKLDHLEAWRERAVFFHTEGKEAFSDKSYRSLFTESLATILTLDEMEDTAGRKAVLEKLEAGRNDLRGSGKWKIKLMYDCTLLFPGIVIGAYKTFKKIKK</sequence>
<keyword evidence="1" id="KW-0328">Glycosyltransferase</keyword>
<dbReference type="PANTHER" id="PTHR22916">
    <property type="entry name" value="GLYCOSYLTRANSFERASE"/>
    <property type="match status" value="1"/>
</dbReference>
<keyword evidence="5" id="KW-1185">Reference proteome</keyword>
<evidence type="ECO:0000256" key="2">
    <source>
        <dbReference type="ARBA" id="ARBA00022679"/>
    </source>
</evidence>
<dbReference type="Gene3D" id="3.90.550.10">
    <property type="entry name" value="Spore Coat Polysaccharide Biosynthesis Protein SpsA, Chain A"/>
    <property type="match status" value="1"/>
</dbReference>
<dbReference type="PANTHER" id="PTHR22916:SF51">
    <property type="entry name" value="GLYCOSYLTRANSFERASE EPSH-RELATED"/>
    <property type="match status" value="1"/>
</dbReference>
<evidence type="ECO:0000313" key="4">
    <source>
        <dbReference type="EMBL" id="CZQ97089.1"/>
    </source>
</evidence>
<evidence type="ECO:0000313" key="5">
    <source>
        <dbReference type="Proteomes" id="UP000242754"/>
    </source>
</evidence>
<evidence type="ECO:0000256" key="1">
    <source>
        <dbReference type="ARBA" id="ARBA00022676"/>
    </source>
</evidence>
<dbReference type="GO" id="GO:0016757">
    <property type="term" value="F:glycosyltransferase activity"/>
    <property type="evidence" value="ECO:0007669"/>
    <property type="project" value="UniProtKB-KW"/>
</dbReference>
<name>A0A143YTC4_9LACT</name>
<dbReference type="InterPro" id="IPR029044">
    <property type="entry name" value="Nucleotide-diphossugar_trans"/>
</dbReference>
<feature type="domain" description="Glycosyltransferase 2-like" evidence="3">
    <location>
        <begin position="6"/>
        <end position="147"/>
    </location>
</feature>
<evidence type="ECO:0000259" key="3">
    <source>
        <dbReference type="Pfam" id="PF00535"/>
    </source>
</evidence>